<keyword evidence="4 7" id="KW-0175">Coiled coil</keyword>
<dbReference type="GO" id="GO:0008017">
    <property type="term" value="F:microtubule binding"/>
    <property type="evidence" value="ECO:0007669"/>
    <property type="project" value="TreeGrafter"/>
</dbReference>
<accession>A0AAN7PDC6</accession>
<evidence type="ECO:0000256" key="2">
    <source>
        <dbReference type="ARBA" id="ARBA00010841"/>
    </source>
</evidence>
<dbReference type="InterPro" id="IPR038844">
    <property type="entry name" value="CFAP157"/>
</dbReference>
<evidence type="ECO:0000313" key="8">
    <source>
        <dbReference type="EMBL" id="KAK4882593.1"/>
    </source>
</evidence>
<dbReference type="EMBL" id="JARPUR010000002">
    <property type="protein sequence ID" value="KAK4882593.1"/>
    <property type="molecule type" value="Genomic_DNA"/>
</dbReference>
<dbReference type="Proteomes" id="UP001353858">
    <property type="component" value="Unassembled WGS sequence"/>
</dbReference>
<reference evidence="9" key="1">
    <citation type="submission" date="2023-01" db="EMBL/GenBank/DDBJ databases">
        <title>Key to firefly adult light organ development and bioluminescence: homeobox transcription factors regulate luciferase expression and transportation to peroxisome.</title>
        <authorList>
            <person name="Fu X."/>
        </authorList>
    </citation>
    <scope>NUCLEOTIDE SEQUENCE [LARGE SCALE GENOMIC DNA]</scope>
</reference>
<feature type="coiled-coil region" evidence="7">
    <location>
        <begin position="42"/>
        <end position="94"/>
    </location>
</feature>
<dbReference type="PANTHER" id="PTHR31954:SF1">
    <property type="entry name" value="CILIA- AND FLAGELLA-ASSOCIATED PROTEIN 157"/>
    <property type="match status" value="1"/>
</dbReference>
<evidence type="ECO:0000256" key="4">
    <source>
        <dbReference type="ARBA" id="ARBA00023054"/>
    </source>
</evidence>
<comment type="subcellular location">
    <subcellularLocation>
        <location evidence="1">Cell projection</location>
        <location evidence="1">Cilium</location>
    </subcellularLocation>
</comment>
<evidence type="ECO:0000313" key="9">
    <source>
        <dbReference type="Proteomes" id="UP001353858"/>
    </source>
</evidence>
<evidence type="ECO:0000256" key="7">
    <source>
        <dbReference type="SAM" id="Coils"/>
    </source>
</evidence>
<keyword evidence="9" id="KW-1185">Reference proteome</keyword>
<sequence length="448" mass="52257">MPKTKKNLVKREIEDLNRPDTQTYKAIILQSNRELALVTSAFEQADTDNKQLELNFKTLSEDQTDVTSHLQRTIADKTAEIQKVRTIVKELEKQRIQDSEDCKAKITEAKYEYKIMCEELISTSKMLESKLNALDQFNTIRKDLLNKFEIQAAQLKLQTNKNKEEVYITEKKFVLEKHNLKNNLNTNIKSLSDELQGASEIRIASVTQQFVRKNGVLQREYNRLITENKRLETENVNFKDTNKLLKLQMEIVMDEKKNAVAKLHTRLQLIDQLLKSYESMREKHKEYTALKIEKIKLNEEKNYLTSITEQLNQKIKVIQENLHANRGSRNILSTQIEYLNIEYKRISKILFSCSIMIKQFLQNKSKKITAGKHIEFIKLIYSALSNKEEQKTELPLLKTILSLSTMYSKGDLGLVPKPVHLMLSSKQHKEVITSSSFENMVDEKEKKL</sequence>
<evidence type="ECO:0000256" key="3">
    <source>
        <dbReference type="ARBA" id="ARBA00014087"/>
    </source>
</evidence>
<comment type="caution">
    <text evidence="8">The sequence shown here is derived from an EMBL/GenBank/DDBJ whole genome shotgun (WGS) entry which is preliminary data.</text>
</comment>
<dbReference type="PANTHER" id="PTHR31954">
    <property type="entry name" value="CILIA- AND FLAGELLA-ASSOCIATED PROTEIN 157"/>
    <property type="match status" value="1"/>
</dbReference>
<gene>
    <name evidence="8" type="ORF">RN001_005912</name>
</gene>
<evidence type="ECO:0000256" key="6">
    <source>
        <dbReference type="ARBA" id="ARBA00023273"/>
    </source>
</evidence>
<feature type="coiled-coil region" evidence="7">
    <location>
        <begin position="145"/>
        <end position="300"/>
    </location>
</feature>
<keyword evidence="5" id="KW-0969">Cilium</keyword>
<name>A0AAN7PDC6_9COLE</name>
<comment type="similarity">
    <text evidence="2">Belongs to the CFAP157 family.</text>
</comment>
<evidence type="ECO:0000256" key="1">
    <source>
        <dbReference type="ARBA" id="ARBA00004138"/>
    </source>
</evidence>
<proteinExistence type="inferred from homology"/>
<evidence type="ECO:0000256" key="5">
    <source>
        <dbReference type="ARBA" id="ARBA00023069"/>
    </source>
</evidence>
<organism evidence="8 9">
    <name type="scientific">Aquatica leii</name>
    <dbReference type="NCBI Taxonomy" id="1421715"/>
    <lineage>
        <taxon>Eukaryota</taxon>
        <taxon>Metazoa</taxon>
        <taxon>Ecdysozoa</taxon>
        <taxon>Arthropoda</taxon>
        <taxon>Hexapoda</taxon>
        <taxon>Insecta</taxon>
        <taxon>Pterygota</taxon>
        <taxon>Neoptera</taxon>
        <taxon>Endopterygota</taxon>
        <taxon>Coleoptera</taxon>
        <taxon>Polyphaga</taxon>
        <taxon>Elateriformia</taxon>
        <taxon>Elateroidea</taxon>
        <taxon>Lampyridae</taxon>
        <taxon>Luciolinae</taxon>
        <taxon>Aquatica</taxon>
    </lineage>
</organism>
<dbReference type="AlphaFoldDB" id="A0AAN7PDC6"/>
<protein>
    <recommendedName>
        <fullName evidence="3">Cilia- and flagella-associated protein 157</fullName>
    </recommendedName>
</protein>
<dbReference type="GO" id="GO:0036064">
    <property type="term" value="C:ciliary basal body"/>
    <property type="evidence" value="ECO:0007669"/>
    <property type="project" value="TreeGrafter"/>
</dbReference>
<keyword evidence="6" id="KW-0966">Cell projection</keyword>